<evidence type="ECO:0000256" key="3">
    <source>
        <dbReference type="ARBA" id="ARBA00023242"/>
    </source>
</evidence>
<feature type="compositionally biased region" description="Polar residues" evidence="4">
    <location>
        <begin position="93"/>
        <end position="105"/>
    </location>
</feature>
<accession>A0A2C5WY48</accession>
<evidence type="ECO:0000256" key="1">
    <source>
        <dbReference type="ARBA" id="ARBA00004259"/>
    </source>
</evidence>
<feature type="compositionally biased region" description="Low complexity" evidence="4">
    <location>
        <begin position="16"/>
        <end position="28"/>
    </location>
</feature>
<evidence type="ECO:0000256" key="2">
    <source>
        <dbReference type="ARBA" id="ARBA00010186"/>
    </source>
</evidence>
<feature type="region of interest" description="Disordered" evidence="4">
    <location>
        <begin position="16"/>
        <end position="57"/>
    </location>
</feature>
<name>A0A2C5WY48_9PEZI</name>
<sequence>MFGGAQAKPSFGSLFASSTASSTGAPPGNSLFGNSTASTQPTNSLFGASTSTPAAGTSNAPAGNSLFNSTATAPNSLGGSSLFGASTATVTPGNATTQTGGSLFGNTLGGNSGGLPSTTPAGSLFGGGTAAQQTASTAPTAGRSLFGAAMPAATTTTTANTLGGGGSLFGSTLAPSNTATTGLGIGASVAPTSLGLSALAASSAATVKPVVQPDNQAGDGKSAGAYFDSLLASTRNQQALAGENAIDNLPSLQLGLGDIRQHLKKLGPSDAQTAIDGRAIYLLNASGVDPNAAEKDLGALGPATNTRTAGNTIGSGGVSDVDVETYLSNLQSKTTLGMIRDGLDRSARAFDEFLEDNMALEWTSQRKKIYEHFGIRLREEATGSDAAAGKDTQGRFGRSRRSKMAGDGTPRDSTAANRASVLGGPSLGRSIIGTPSRIGSHRTEFSDVGGNKEASAELGGGYIGDMRSLRERQGRLAKQITMLNVYRLSDRPFPILTQLGSLQTKSVEPHANHVAEAYRAMVDVVGEDAEAESWLNGATATERQFAKMYLNENSNSPEAIEMRKRILAGANCFLERQFLREIENLIAKHPHEANLGGRPDIVSKIRAYIRLRSARKDLVPDNTELQQVQGEYVWAIVFYLLRSGHVIEAAKYVNDNLGHFRGIDRMFSTYLNGYASSEDRRLKRQLQERCVSEYTQRARNAPEHSIDPFRMACYKIIGRCELGNRSLDGLNTDVHDWVWLQFNLAREVERSTELASETFGLAEVQASIRDIGSKHFPKTPSDEAASNGSFGMFFYLQILCGLYEDAIAYLYSFAYVDAVHFAIALSFYGLLRPSDPLTADNELRSTNTRGLPLINFGRMVGYYTRDFRAANVEAAVDYLTLLGLNIDLAGEAGRRHASMCHEALRELVLETREFSSLIGDIHPDGRRMQGMIEVRGNLIGLTDEDDFITAVTLQAAAYADESGRITDSVLLYHLAGEYDTVVAIVARALSEAVALDIGENPVSLAPVKARMAGDAQSGDHGASMSLASIDEPVELARAMMGMYERDAMFHRHIQETNLSACQLLLEMSEIKTLVEHSQWAESLDRIRGLDLLPLEARGDPSKIRHFATKFAALPQTVAANVPGLITWAVMCCTRQRDMLLHGEFSGNEGTRLMVVEQLRSMTLDLTTYTSQLKYRFPPHLHEALARAAAE</sequence>
<organism evidence="5 6">
    <name type="scientific">Ceratocystis fimbriata CBS 114723</name>
    <dbReference type="NCBI Taxonomy" id="1035309"/>
    <lineage>
        <taxon>Eukaryota</taxon>
        <taxon>Fungi</taxon>
        <taxon>Dikarya</taxon>
        <taxon>Ascomycota</taxon>
        <taxon>Pezizomycotina</taxon>
        <taxon>Sordariomycetes</taxon>
        <taxon>Hypocreomycetidae</taxon>
        <taxon>Microascales</taxon>
        <taxon>Ceratocystidaceae</taxon>
        <taxon>Ceratocystis</taxon>
    </lineage>
</organism>
<feature type="region of interest" description="Disordered" evidence="4">
    <location>
        <begin position="93"/>
        <end position="138"/>
    </location>
</feature>
<feature type="compositionally biased region" description="Polar residues" evidence="4">
    <location>
        <begin position="31"/>
        <end position="57"/>
    </location>
</feature>
<proteinExistence type="inferred from homology"/>
<dbReference type="InterPro" id="IPR007231">
    <property type="entry name" value="Nucleoporin_int_Nup93/Nic96"/>
</dbReference>
<evidence type="ECO:0000313" key="6">
    <source>
        <dbReference type="Proteomes" id="UP000222788"/>
    </source>
</evidence>
<keyword evidence="3" id="KW-0539">Nucleus</keyword>
<protein>
    <submittedName>
        <fullName evidence="5">Nucleoporin NIC96</fullName>
    </submittedName>
</protein>
<dbReference type="PANTHER" id="PTHR11225:SF4">
    <property type="entry name" value="NUCLEAR PORE COMPLEX PROTEIN NUP93"/>
    <property type="match status" value="1"/>
</dbReference>
<dbReference type="AlphaFoldDB" id="A0A2C5WY48"/>
<dbReference type="Proteomes" id="UP000222788">
    <property type="component" value="Unassembled WGS sequence"/>
</dbReference>
<feature type="region of interest" description="Disordered" evidence="4">
    <location>
        <begin position="384"/>
        <end position="452"/>
    </location>
</feature>
<dbReference type="STRING" id="1035309.A0A2C5WY48"/>
<dbReference type="PANTHER" id="PTHR11225">
    <property type="entry name" value="NUCLEAR PORE COMPLEX PROTEIN NUP93 NUCLEOPORIN NUP93 DEAD EYE PROTEIN"/>
    <property type="match status" value="1"/>
</dbReference>
<dbReference type="Pfam" id="PF04097">
    <property type="entry name" value="Nic96"/>
    <property type="match status" value="1"/>
</dbReference>
<dbReference type="GO" id="GO:0016973">
    <property type="term" value="P:poly(A)+ mRNA export from nucleus"/>
    <property type="evidence" value="ECO:0007669"/>
    <property type="project" value="TreeGrafter"/>
</dbReference>
<dbReference type="GO" id="GO:0017056">
    <property type="term" value="F:structural constituent of nuclear pore"/>
    <property type="evidence" value="ECO:0007669"/>
    <property type="project" value="InterPro"/>
</dbReference>
<keyword evidence="6" id="KW-1185">Reference proteome</keyword>
<reference evidence="5 6" key="1">
    <citation type="journal article" date="2013" name="Fungal Biol.">
        <title>Analysis of microsatellite markers in the genome of the plant pathogen Ceratocystis fimbriata.</title>
        <authorList>
            <person name="Simpson M.C."/>
            <person name="Wilken P.M."/>
            <person name="Coetzee M.P."/>
            <person name="Wingfield M.J."/>
            <person name="Wingfield B.D."/>
        </authorList>
    </citation>
    <scope>NUCLEOTIDE SEQUENCE [LARGE SCALE GENOMIC DNA]</scope>
    <source>
        <strain evidence="5 6">CBS 114723</strain>
    </source>
</reference>
<gene>
    <name evidence="5" type="primary">NIC96</name>
    <name evidence="5" type="ORF">CFIMG_005848RA</name>
</gene>
<reference evidence="5 6" key="2">
    <citation type="journal article" date="2013" name="IMA Fungus">
        <title>IMA Genome-F 1: Ceratocystis fimbriata: Draft nuclear genome sequence for the plant pathogen, Ceratocystis fimbriata.</title>
        <authorList>
            <person name="Wilken P.M."/>
            <person name="Steenkamp E.T."/>
            <person name="Wingfield M.J."/>
            <person name="de Beer Z.W."/>
            <person name="Wingfield B.D."/>
        </authorList>
    </citation>
    <scope>NUCLEOTIDE SEQUENCE [LARGE SCALE GENOMIC DNA]</scope>
    <source>
        <strain evidence="5 6">CBS 114723</strain>
    </source>
</reference>
<comment type="subcellular location">
    <subcellularLocation>
        <location evidence="1">Nucleus envelope</location>
    </subcellularLocation>
</comment>
<dbReference type="GO" id="GO:0006606">
    <property type="term" value="P:protein import into nucleus"/>
    <property type="evidence" value="ECO:0007669"/>
    <property type="project" value="TreeGrafter"/>
</dbReference>
<dbReference type="OrthoDB" id="203824at2759"/>
<comment type="caution">
    <text evidence="5">The sequence shown here is derived from an EMBL/GenBank/DDBJ whole genome shotgun (WGS) entry which is preliminary data.</text>
</comment>
<dbReference type="EMBL" id="APWK03000116">
    <property type="protein sequence ID" value="PHH50713.1"/>
    <property type="molecule type" value="Genomic_DNA"/>
</dbReference>
<comment type="similarity">
    <text evidence="2">Belongs to the nucleoporin interacting component (NIC) family.</text>
</comment>
<evidence type="ECO:0000256" key="4">
    <source>
        <dbReference type="SAM" id="MobiDB-lite"/>
    </source>
</evidence>
<evidence type="ECO:0000313" key="5">
    <source>
        <dbReference type="EMBL" id="PHH50713.1"/>
    </source>
</evidence>
<dbReference type="GO" id="GO:0005643">
    <property type="term" value="C:nuclear pore"/>
    <property type="evidence" value="ECO:0007669"/>
    <property type="project" value="InterPro"/>
</dbReference>